<evidence type="ECO:0000259" key="4">
    <source>
        <dbReference type="PROSITE" id="PS51117"/>
    </source>
</evidence>
<dbReference type="GO" id="GO:0007411">
    <property type="term" value="P:axon guidance"/>
    <property type="evidence" value="ECO:0007669"/>
    <property type="project" value="TreeGrafter"/>
</dbReference>
<dbReference type="PANTHER" id="PTHR10574">
    <property type="entry name" value="NETRIN/LAMININ-RELATED"/>
    <property type="match status" value="1"/>
</dbReference>
<evidence type="ECO:0000256" key="3">
    <source>
        <dbReference type="SAM" id="SignalP"/>
    </source>
</evidence>
<dbReference type="InterPro" id="IPR050440">
    <property type="entry name" value="Laminin/Netrin_ECM"/>
</dbReference>
<dbReference type="AlphaFoldDB" id="A0A5C6P309"/>
<sequence>MRNMARGMRGARLLAVFLMFSTAFVTRTHGQEAFDDPIGFNLNPPYFNLAVGSRISATATCGEDEAGTPRHDLYCKLVGGATTGVPTENIQGQYCSYCNSRDPSNAHPVSNAIDGTERWWQSPPLSRGLVHNEVNVTLDLGQHTSKALA</sequence>
<dbReference type="EMBL" id="RHFK02000007">
    <property type="protein sequence ID" value="TWW73913.1"/>
    <property type="molecule type" value="Genomic_DNA"/>
</dbReference>
<gene>
    <name evidence="5" type="ORF">D4764_15G0013090</name>
</gene>
<comment type="caution">
    <text evidence="5">The sequence shown here is derived from an EMBL/GenBank/DDBJ whole genome shotgun (WGS) entry which is preliminary data.</text>
</comment>
<evidence type="ECO:0000313" key="5">
    <source>
        <dbReference type="EMBL" id="TWW73913.1"/>
    </source>
</evidence>
<dbReference type="Proteomes" id="UP000324091">
    <property type="component" value="Chromosome 15"/>
</dbReference>
<dbReference type="GO" id="GO:0009888">
    <property type="term" value="P:tissue development"/>
    <property type="evidence" value="ECO:0007669"/>
    <property type="project" value="TreeGrafter"/>
</dbReference>
<keyword evidence="3" id="KW-0732">Signal</keyword>
<dbReference type="PROSITE" id="PS51117">
    <property type="entry name" value="LAMININ_NTER"/>
    <property type="match status" value="1"/>
</dbReference>
<dbReference type="InterPro" id="IPR008211">
    <property type="entry name" value="Laminin_N"/>
</dbReference>
<evidence type="ECO:0000256" key="1">
    <source>
        <dbReference type="ARBA" id="ARBA00023157"/>
    </source>
</evidence>
<name>A0A5C6P309_9TELE</name>
<protein>
    <submittedName>
        <fullName evidence="5">Laminin subunit alpha-5</fullName>
    </submittedName>
</protein>
<feature type="chain" id="PRO_5023096069" evidence="3">
    <location>
        <begin position="31"/>
        <end position="149"/>
    </location>
</feature>
<dbReference type="GO" id="GO:0009887">
    <property type="term" value="P:animal organ morphogenesis"/>
    <property type="evidence" value="ECO:0007669"/>
    <property type="project" value="TreeGrafter"/>
</dbReference>
<feature type="domain" description="Laminin N-terminal" evidence="4">
    <location>
        <begin position="38"/>
        <end position="149"/>
    </location>
</feature>
<organism evidence="5 6">
    <name type="scientific">Takifugu flavidus</name>
    <name type="common">sansaifugu</name>
    <dbReference type="NCBI Taxonomy" id="433684"/>
    <lineage>
        <taxon>Eukaryota</taxon>
        <taxon>Metazoa</taxon>
        <taxon>Chordata</taxon>
        <taxon>Craniata</taxon>
        <taxon>Vertebrata</taxon>
        <taxon>Euteleostomi</taxon>
        <taxon>Actinopterygii</taxon>
        <taxon>Neopterygii</taxon>
        <taxon>Teleostei</taxon>
        <taxon>Neoteleostei</taxon>
        <taxon>Acanthomorphata</taxon>
        <taxon>Eupercaria</taxon>
        <taxon>Tetraodontiformes</taxon>
        <taxon>Tetradontoidea</taxon>
        <taxon>Tetraodontidae</taxon>
        <taxon>Takifugu</taxon>
    </lineage>
</organism>
<accession>A0A5C6P309</accession>
<dbReference type="GO" id="GO:0005201">
    <property type="term" value="F:extracellular matrix structural constituent"/>
    <property type="evidence" value="ECO:0007669"/>
    <property type="project" value="TreeGrafter"/>
</dbReference>
<evidence type="ECO:0000313" key="6">
    <source>
        <dbReference type="Proteomes" id="UP000324091"/>
    </source>
</evidence>
<proteinExistence type="predicted"/>
<dbReference type="SMART" id="SM00136">
    <property type="entry name" value="LamNT"/>
    <property type="match status" value="1"/>
</dbReference>
<keyword evidence="1" id="KW-1015">Disulfide bond</keyword>
<evidence type="ECO:0000256" key="2">
    <source>
        <dbReference type="ARBA" id="ARBA00023292"/>
    </source>
</evidence>
<dbReference type="Gene3D" id="2.60.120.260">
    <property type="entry name" value="Galactose-binding domain-like"/>
    <property type="match status" value="1"/>
</dbReference>
<feature type="signal peptide" evidence="3">
    <location>
        <begin position="1"/>
        <end position="30"/>
    </location>
</feature>
<dbReference type="PANTHER" id="PTHR10574:SF445">
    <property type="entry name" value="LAMININ SUBUNIT ALPHA 3"/>
    <property type="match status" value="1"/>
</dbReference>
<keyword evidence="6" id="KW-1185">Reference proteome</keyword>
<dbReference type="Pfam" id="PF00055">
    <property type="entry name" value="Laminin_N"/>
    <property type="match status" value="1"/>
</dbReference>
<keyword evidence="2" id="KW-0424">Laminin EGF-like domain</keyword>
<reference evidence="5 6" key="1">
    <citation type="submission" date="2019-04" db="EMBL/GenBank/DDBJ databases">
        <title>Chromosome genome assembly for Takifugu flavidus.</title>
        <authorList>
            <person name="Xiao S."/>
        </authorList>
    </citation>
    <scope>NUCLEOTIDE SEQUENCE [LARGE SCALE GENOMIC DNA]</scope>
    <source>
        <strain evidence="5">HTHZ2018</strain>
        <tissue evidence="5">Muscle</tissue>
    </source>
</reference>
<dbReference type="GO" id="GO:0005604">
    <property type="term" value="C:basement membrane"/>
    <property type="evidence" value="ECO:0007669"/>
    <property type="project" value="TreeGrafter"/>
</dbReference>